<reference evidence="1 2" key="1">
    <citation type="journal article" date="2014" name="FEMS Microbiol. Lett.">
        <title>The genome of the Erwinia amylovora phage PhiEaH1 reveals greater diversity and broadens the applicability of phages for the treatment of fire blight.</title>
        <authorList>
            <person name="Meczker K."/>
            <person name="Domotor D."/>
            <person name="Vass J."/>
            <person name="Rakhely G."/>
            <person name="Schneider G."/>
            <person name="Kovacs T."/>
        </authorList>
    </citation>
    <scope>NUCLEOTIDE SEQUENCE [LARGE SCALE GENOMIC DNA]</scope>
</reference>
<dbReference type="OrthoDB" id="691at10239"/>
<proteinExistence type="predicted"/>
<accession>W8D0G7</accession>
<sequence length="705" mass="80763">MILFMKDWEKFPSAIPDKKTNNGYFMDFASKLYHEAGVKNCLWPISLLNPEIQGLDPFSPKLTFEEKLAIKNECYNNVWYYLRECLLIPPAVGEGGNQFRANRANMSLIWSYCNHIDYLLIQPRQTGKSISSDALSSWLLYIKYRNARIGLVTKSDELRAENAGRLRRIKEYLPQYLVVQDRNDSLSNEMVTYKSRNNRYAIAVSRADENGAYRVGRGNTTPTNIWDEAPYIANIKIAYSACMASGDAVIQEAKKKGLPYGSIITTTAGKQDDRDGAFIYKLWAEAMRWSDTLYDCKDEDDLRETVKRHCKGRKILINGTWSHLQVGVSDKQHYENMAKNAAEGGDADRDYFNIWTVGGLKNPLDKELLGRINGSQRYSEYSETLPGGFIIHWYLTRDELEARRLTLPAVVGSDTSEGGGRDALSLVIEDYTDLSVLGVSVVNEALIPRYADFLFEFMMRYPTSVLIPERKSTGQTFIDYLCIRLHAEGIDPFARIYNSIVQDHEVNPDAYMEIRRPLNTRDDSFYVRRKTKFGFCTGTTTRKTLYNEILKIAARKGASRVHDKQLIAEISGLEDKNGRVDHSRDGHDDTVIAWLLPVWFLVYGRNLGYYGLDRKKVLAKAIEEDGLSKEERQMNYQLDELNDALEETIQVLRDTSNPVLITKYEAQLRYLEGELQGMGVQNINVSSLIEELNSSRRRDSYSRYR</sequence>
<dbReference type="KEGG" id="vg:18500970"/>
<organism evidence="1 2">
    <name type="scientific">Erwinia phage PhiEaH1</name>
    <dbReference type="NCBI Taxonomy" id="1401669"/>
    <lineage>
        <taxon>Viruses</taxon>
        <taxon>Duplodnaviria</taxon>
        <taxon>Heunggongvirae</taxon>
        <taxon>Uroviricota</taxon>
        <taxon>Caudoviricetes</taxon>
        <taxon>Chimalliviridae</taxon>
        <taxon>Iapetusvirus</taxon>
        <taxon>Iapetusvirus EaH1</taxon>
    </lineage>
</organism>
<dbReference type="Proteomes" id="UP000204235">
    <property type="component" value="Segment"/>
</dbReference>
<name>W8D0G7_9CAUD</name>
<dbReference type="Gene3D" id="3.30.420.240">
    <property type="match status" value="1"/>
</dbReference>
<dbReference type="GeneID" id="18500970"/>
<evidence type="ECO:0000313" key="2">
    <source>
        <dbReference type="Proteomes" id="UP000204235"/>
    </source>
</evidence>
<dbReference type="Gene3D" id="3.40.50.300">
    <property type="entry name" value="P-loop containing nucleotide triphosphate hydrolases"/>
    <property type="match status" value="1"/>
</dbReference>
<dbReference type="EMBL" id="KF623294">
    <property type="protein sequence ID" value="AGX01793.1"/>
    <property type="molecule type" value="Genomic_DNA"/>
</dbReference>
<keyword evidence="2" id="KW-1185">Reference proteome</keyword>
<dbReference type="RefSeq" id="YP_009010124.1">
    <property type="nucleotide sequence ID" value="NC_023610.1"/>
</dbReference>
<dbReference type="InterPro" id="IPR027417">
    <property type="entry name" value="P-loop_NTPase"/>
</dbReference>
<protein>
    <submittedName>
        <fullName evidence="1">Terminase large subunit</fullName>
    </submittedName>
</protein>
<evidence type="ECO:0000313" key="1">
    <source>
        <dbReference type="EMBL" id="AGX01793.1"/>
    </source>
</evidence>